<gene>
    <name evidence="5" type="ORF">BP6252_09995</name>
</gene>
<keyword evidence="3" id="KW-1133">Transmembrane helix</keyword>
<dbReference type="Proteomes" id="UP000256645">
    <property type="component" value="Unassembled WGS sequence"/>
</dbReference>
<proteinExistence type="inferred from homology"/>
<dbReference type="GO" id="GO:0006508">
    <property type="term" value="P:proteolysis"/>
    <property type="evidence" value="ECO:0007669"/>
    <property type="project" value="InterPro"/>
</dbReference>
<dbReference type="GO" id="GO:0000324">
    <property type="term" value="C:fungal-type vacuole"/>
    <property type="evidence" value="ECO:0007669"/>
    <property type="project" value="TreeGrafter"/>
</dbReference>
<dbReference type="InterPro" id="IPR001461">
    <property type="entry name" value="Aspartic_peptidase_A1"/>
</dbReference>
<comment type="similarity">
    <text evidence="1">Belongs to the peptidase A1 family.</text>
</comment>
<name>A0A3D8QXE3_9HELO</name>
<protein>
    <recommendedName>
        <fullName evidence="4">Peptidase A1 domain-containing protein</fullName>
    </recommendedName>
</protein>
<evidence type="ECO:0000256" key="3">
    <source>
        <dbReference type="SAM" id="Phobius"/>
    </source>
</evidence>
<dbReference type="Gene3D" id="2.40.70.10">
    <property type="entry name" value="Acid Proteases"/>
    <property type="match status" value="2"/>
</dbReference>
<accession>A0A3D8QXE3</accession>
<evidence type="ECO:0000259" key="4">
    <source>
        <dbReference type="PROSITE" id="PS51767"/>
    </source>
</evidence>
<evidence type="ECO:0000256" key="2">
    <source>
        <dbReference type="SAM" id="MobiDB-lite"/>
    </source>
</evidence>
<feature type="domain" description="Peptidase A1" evidence="4">
    <location>
        <begin position="35"/>
        <end position="360"/>
    </location>
</feature>
<dbReference type="InterPro" id="IPR021109">
    <property type="entry name" value="Peptidase_aspartic_dom_sf"/>
</dbReference>
<evidence type="ECO:0000256" key="1">
    <source>
        <dbReference type="ARBA" id="ARBA00007447"/>
    </source>
</evidence>
<feature type="region of interest" description="Disordered" evidence="2">
    <location>
        <begin position="1"/>
        <end position="23"/>
    </location>
</feature>
<dbReference type="PANTHER" id="PTHR47966:SF51">
    <property type="entry name" value="BETA-SITE APP-CLEAVING ENZYME, ISOFORM A-RELATED"/>
    <property type="match status" value="1"/>
</dbReference>
<dbReference type="PROSITE" id="PS51767">
    <property type="entry name" value="PEPTIDASE_A1"/>
    <property type="match status" value="1"/>
</dbReference>
<dbReference type="AlphaFoldDB" id="A0A3D8QXE3"/>
<keyword evidence="3" id="KW-0472">Membrane</keyword>
<evidence type="ECO:0000313" key="5">
    <source>
        <dbReference type="EMBL" id="RDW66360.1"/>
    </source>
</evidence>
<dbReference type="PRINTS" id="PR00792">
    <property type="entry name" value="PEPSIN"/>
</dbReference>
<dbReference type="PANTHER" id="PTHR47966">
    <property type="entry name" value="BETA-SITE APP-CLEAVING ENZYME, ISOFORM A-RELATED"/>
    <property type="match status" value="1"/>
</dbReference>
<dbReference type="SUPFAM" id="SSF50630">
    <property type="entry name" value="Acid proteases"/>
    <property type="match status" value="1"/>
</dbReference>
<comment type="caution">
    <text evidence="5">The sequence shown here is derived from an EMBL/GenBank/DDBJ whole genome shotgun (WGS) entry which is preliminary data.</text>
</comment>
<dbReference type="OrthoDB" id="4074350at2759"/>
<dbReference type="STRING" id="1849047.A0A3D8QXE3"/>
<feature type="transmembrane region" description="Helical" evidence="3">
    <location>
        <begin position="380"/>
        <end position="402"/>
    </location>
</feature>
<organism evidence="5 6">
    <name type="scientific">Coleophoma cylindrospora</name>
    <dbReference type="NCBI Taxonomy" id="1849047"/>
    <lineage>
        <taxon>Eukaryota</taxon>
        <taxon>Fungi</taxon>
        <taxon>Dikarya</taxon>
        <taxon>Ascomycota</taxon>
        <taxon>Pezizomycotina</taxon>
        <taxon>Leotiomycetes</taxon>
        <taxon>Helotiales</taxon>
        <taxon>Dermateaceae</taxon>
        <taxon>Coleophoma</taxon>
    </lineage>
</organism>
<reference evidence="5 6" key="1">
    <citation type="journal article" date="2018" name="IMA Fungus">
        <title>IMA Genome-F 9: Draft genome sequence of Annulohypoxylon stygium, Aspergillus mulundensis, Berkeleyomyces basicola (syn. Thielaviopsis basicola), Ceratocystis smalleyi, two Cercospora beticola strains, Coleophoma cylindrospora, Fusarium fracticaudum, Phialophora cf. hyalina, and Morchella septimelata.</title>
        <authorList>
            <person name="Wingfield B.D."/>
            <person name="Bills G.F."/>
            <person name="Dong Y."/>
            <person name="Huang W."/>
            <person name="Nel W.J."/>
            <person name="Swalarsk-Parry B.S."/>
            <person name="Vaghefi N."/>
            <person name="Wilken P.M."/>
            <person name="An Z."/>
            <person name="de Beer Z.W."/>
            <person name="De Vos L."/>
            <person name="Chen L."/>
            <person name="Duong T.A."/>
            <person name="Gao Y."/>
            <person name="Hammerbacher A."/>
            <person name="Kikkert J.R."/>
            <person name="Li Y."/>
            <person name="Li H."/>
            <person name="Li K."/>
            <person name="Li Q."/>
            <person name="Liu X."/>
            <person name="Ma X."/>
            <person name="Naidoo K."/>
            <person name="Pethybridge S.J."/>
            <person name="Sun J."/>
            <person name="Steenkamp E.T."/>
            <person name="van der Nest M.A."/>
            <person name="van Wyk S."/>
            <person name="Wingfield M.J."/>
            <person name="Xiong C."/>
            <person name="Yue Q."/>
            <person name="Zhang X."/>
        </authorList>
    </citation>
    <scope>NUCLEOTIDE SEQUENCE [LARGE SCALE GENOMIC DNA]</scope>
    <source>
        <strain evidence="5 6">BP6252</strain>
    </source>
</reference>
<evidence type="ECO:0000313" key="6">
    <source>
        <dbReference type="Proteomes" id="UP000256645"/>
    </source>
</evidence>
<dbReference type="EMBL" id="PDLM01000011">
    <property type="protein sequence ID" value="RDW66360.1"/>
    <property type="molecule type" value="Genomic_DNA"/>
</dbReference>
<sequence length="450" mass="49082">MSDLPRSTSSKSEPSPAPISFSSNGILRGNDGNWSIFDVSVGTPPQHFEVLASINKASVSLPFSASCSINNSTPCTNFQTSNSSTWTASNSTVGFDILYNGAQSLGNHSIVSLSESVYNPNTGFLGIGTVASKGYVGRWQYTGSDTENSSFIQSLKTQKLIPSVAFGYTAGAWYRNSSASLVLGGYDAAKLDRSDASFDFFADRDTAISVNLKNLSIDGISSAENLLSEGVVATFDSSASFLSLPSKTCDVLGSLLGLQLDQRSGIYTYNSSMYKELQASKPNMTFSFSNMGKKHVQTNITLSYQSLAFLGNPPVFTVPTWFFPMKVAKNESQAILGRAFFQEAYAIIDYDRNNFTIGQATFSNESNIITIKAVDRRVPIVLIVIFVLGLAFIVCSFIVAWIRDKKTKKYSKALYDKWINAHATDLGMKQGYEDEHVYHFLGLDLVHGEE</sequence>
<feature type="compositionally biased region" description="Polar residues" evidence="2">
    <location>
        <begin position="1"/>
        <end position="13"/>
    </location>
</feature>
<keyword evidence="3" id="KW-0812">Transmembrane</keyword>
<dbReference type="Pfam" id="PF00026">
    <property type="entry name" value="Asp"/>
    <property type="match status" value="1"/>
</dbReference>
<keyword evidence="6" id="KW-1185">Reference proteome</keyword>
<dbReference type="InterPro" id="IPR033121">
    <property type="entry name" value="PEPTIDASE_A1"/>
</dbReference>
<dbReference type="GO" id="GO:0004190">
    <property type="term" value="F:aspartic-type endopeptidase activity"/>
    <property type="evidence" value="ECO:0007669"/>
    <property type="project" value="InterPro"/>
</dbReference>